<feature type="coiled-coil region" evidence="1">
    <location>
        <begin position="483"/>
        <end position="510"/>
    </location>
</feature>
<organism evidence="3 4">
    <name type="scientific">Meripilus lineatus</name>
    <dbReference type="NCBI Taxonomy" id="2056292"/>
    <lineage>
        <taxon>Eukaryota</taxon>
        <taxon>Fungi</taxon>
        <taxon>Dikarya</taxon>
        <taxon>Basidiomycota</taxon>
        <taxon>Agaricomycotina</taxon>
        <taxon>Agaricomycetes</taxon>
        <taxon>Polyporales</taxon>
        <taxon>Meripilaceae</taxon>
        <taxon>Meripilus</taxon>
    </lineage>
</organism>
<evidence type="ECO:0000256" key="2">
    <source>
        <dbReference type="SAM" id="MobiDB-lite"/>
    </source>
</evidence>
<feature type="compositionally biased region" description="Pro residues" evidence="2">
    <location>
        <begin position="352"/>
        <end position="370"/>
    </location>
</feature>
<dbReference type="EMBL" id="JANAWD010000655">
    <property type="protein sequence ID" value="KAJ3476902.1"/>
    <property type="molecule type" value="Genomic_DNA"/>
</dbReference>
<dbReference type="Proteomes" id="UP001212997">
    <property type="component" value="Unassembled WGS sequence"/>
</dbReference>
<keyword evidence="4" id="KW-1185">Reference proteome</keyword>
<name>A0AAD5Y9Q6_9APHY</name>
<feature type="region of interest" description="Disordered" evidence="2">
    <location>
        <begin position="294"/>
        <end position="328"/>
    </location>
</feature>
<comment type="caution">
    <text evidence="3">The sequence shown here is derived from an EMBL/GenBank/DDBJ whole genome shotgun (WGS) entry which is preliminary data.</text>
</comment>
<sequence length="539" mass="59344">MPEKSGFRPRPKAFTGARKPFNLAEAQANADSGWPCRKPESESSQISQSNSRSAYENVKDKVRGFFKRGPANTHTPSSDAAREARNRKVADELFPPDEPESISERRERVIEFDLNTPFEPMVLDTQPSYYDAVMDDNASVFSWSSAETLVNDIRMHDDDDTSDLDYILHYNSSKTQEDRGQDSLCELFVSQLTIKSEETSGDASLMDVDEDLDELVDVTMLSLSSENEPFLGDGEISMEILVPTSTSGPLSGSSSIIEPTSIFEANVDFYSRGWAAPRDAIRIANTPARSFQAVPYSRQNTAPSRSRPRNNPFAGLQEFINGGPSRGSKGRLVTKFSTFTITPVTIVAPPLQSAPPLPRSESEPIPPATSPPIITDACIYLDNSDDEPMSSSSPDEAAPSVDDINTLDTLLGSINLGDDPCDLPNFEDAEKFYTSAAGRSEKMKGDRKHVACTLYTCPTTSARTKEATAPRRPQKVRFAEDPVDLVSQRLEELANQIASLNVAEEDTNEEPPVESNTPVSDREARLFIIDALEDVQQYN</sequence>
<evidence type="ECO:0000313" key="3">
    <source>
        <dbReference type="EMBL" id="KAJ3476902.1"/>
    </source>
</evidence>
<protein>
    <submittedName>
        <fullName evidence="3">Uncharacterized protein</fullName>
    </submittedName>
</protein>
<evidence type="ECO:0000256" key="1">
    <source>
        <dbReference type="SAM" id="Coils"/>
    </source>
</evidence>
<feature type="compositionally biased region" description="Low complexity" evidence="2">
    <location>
        <begin position="42"/>
        <end position="53"/>
    </location>
</feature>
<accession>A0AAD5Y9Q6</accession>
<keyword evidence="1" id="KW-0175">Coiled coil</keyword>
<evidence type="ECO:0000313" key="4">
    <source>
        <dbReference type="Proteomes" id="UP001212997"/>
    </source>
</evidence>
<dbReference type="AlphaFoldDB" id="A0AAD5Y9Q6"/>
<reference evidence="3" key="1">
    <citation type="submission" date="2022-07" db="EMBL/GenBank/DDBJ databases">
        <title>Genome Sequence of Physisporinus lineatus.</title>
        <authorList>
            <person name="Buettner E."/>
        </authorList>
    </citation>
    <scope>NUCLEOTIDE SEQUENCE</scope>
    <source>
        <strain evidence="3">VT162</strain>
    </source>
</reference>
<gene>
    <name evidence="3" type="ORF">NLI96_g10836</name>
</gene>
<proteinExistence type="predicted"/>
<feature type="region of interest" description="Disordered" evidence="2">
    <location>
        <begin position="1"/>
        <end position="103"/>
    </location>
</feature>
<feature type="compositionally biased region" description="Basic and acidic residues" evidence="2">
    <location>
        <begin position="80"/>
        <end position="91"/>
    </location>
</feature>
<feature type="region of interest" description="Disordered" evidence="2">
    <location>
        <begin position="350"/>
        <end position="371"/>
    </location>
</feature>